<name>A0A3G2JHF8_9ACTN</name>
<reference evidence="2 3" key="1">
    <citation type="submission" date="2018-10" db="EMBL/GenBank/DDBJ databases">
        <title>The genome of Streptomyces dangxiongensis Z022.</title>
        <authorList>
            <person name="Zhang B."/>
        </authorList>
    </citation>
    <scope>NUCLEOTIDE SEQUENCE [LARGE SCALE GENOMIC DNA]</scope>
    <source>
        <strain evidence="2 3">Z022</strain>
    </source>
</reference>
<evidence type="ECO:0000256" key="1">
    <source>
        <dbReference type="SAM" id="MobiDB-lite"/>
    </source>
</evidence>
<protein>
    <recommendedName>
        <fullName evidence="4">Phosphatase</fullName>
    </recommendedName>
</protein>
<gene>
    <name evidence="2" type="ORF">D9753_15295</name>
</gene>
<dbReference type="EMBL" id="CP033073">
    <property type="protein sequence ID" value="AYN40059.1"/>
    <property type="molecule type" value="Genomic_DNA"/>
</dbReference>
<evidence type="ECO:0000313" key="3">
    <source>
        <dbReference type="Proteomes" id="UP000268329"/>
    </source>
</evidence>
<dbReference type="OrthoDB" id="3511799at2"/>
<proteinExistence type="predicted"/>
<dbReference type="Pfam" id="PF15698">
    <property type="entry name" value="Phosphatase"/>
    <property type="match status" value="1"/>
</dbReference>
<dbReference type="KEGG" id="sdd:D9753_15295"/>
<feature type="region of interest" description="Disordered" evidence="1">
    <location>
        <begin position="1"/>
        <end position="30"/>
    </location>
</feature>
<dbReference type="AlphaFoldDB" id="A0A3G2JHF8"/>
<evidence type="ECO:0008006" key="4">
    <source>
        <dbReference type="Google" id="ProtNLM"/>
    </source>
</evidence>
<evidence type="ECO:0000313" key="2">
    <source>
        <dbReference type="EMBL" id="AYN40059.1"/>
    </source>
</evidence>
<dbReference type="InterPro" id="IPR031423">
    <property type="entry name" value="Phosphatase_SCO2771"/>
</dbReference>
<dbReference type="Proteomes" id="UP000268329">
    <property type="component" value="Chromosome"/>
</dbReference>
<organism evidence="2 3">
    <name type="scientific">Streptomyces dangxiongensis</name>
    <dbReference type="NCBI Taxonomy" id="1442032"/>
    <lineage>
        <taxon>Bacteria</taxon>
        <taxon>Bacillati</taxon>
        <taxon>Actinomycetota</taxon>
        <taxon>Actinomycetes</taxon>
        <taxon>Kitasatosporales</taxon>
        <taxon>Streptomycetaceae</taxon>
        <taxon>Streptomyces</taxon>
    </lineage>
</organism>
<accession>A0A3G2JHF8</accession>
<keyword evidence="3" id="KW-1185">Reference proteome</keyword>
<sequence length="315" mass="32987">MAPRGFVPSASTDKAPESSKGLGRPGRVRWFPSPPRPGCVTIAPVSTSARLRAHLLAVRLAGVVATSREDSLRSYRLFAAGDPRVLIGLVPEGTWGQRDVLALMARKCGVCADPRHTSGPDVIDPERTLAALDAFADRIGEAAGRGSPVLFGTGHPQRLLGFYAALADALSAAGCEVLTPAQGRCVDILTRFGLRTHRLDYVRGVALVREPAGERPGGEPGAHSHSPLPVRVALEAAAEAGGPLPELVVGDHGWVCGAGQLGFEAIGLADTDDPALFVGEAEGRVSVAVPVDDAVRSAHYRPLARYVLNRACLSQ</sequence>